<name>A0AC35GHM2_9BILA</name>
<evidence type="ECO:0000313" key="1">
    <source>
        <dbReference type="Proteomes" id="UP000887580"/>
    </source>
</evidence>
<dbReference type="Proteomes" id="UP000887580">
    <property type="component" value="Unplaced"/>
</dbReference>
<proteinExistence type="predicted"/>
<organism evidence="1 2">
    <name type="scientific">Panagrolaimus sp. PS1159</name>
    <dbReference type="NCBI Taxonomy" id="55785"/>
    <lineage>
        <taxon>Eukaryota</taxon>
        <taxon>Metazoa</taxon>
        <taxon>Ecdysozoa</taxon>
        <taxon>Nematoda</taxon>
        <taxon>Chromadorea</taxon>
        <taxon>Rhabditida</taxon>
        <taxon>Tylenchina</taxon>
        <taxon>Panagrolaimomorpha</taxon>
        <taxon>Panagrolaimoidea</taxon>
        <taxon>Panagrolaimidae</taxon>
        <taxon>Panagrolaimus</taxon>
    </lineage>
</organism>
<sequence length="392" mass="44406">MFFAHIKYGYTKCQNTCTNAFKNSIVSIIGHSGETETELLAPLHSIIVKSRTTAVATRKISWICFAVSKFEQCSLKCPSSNDKSMRMASVIQWNTICNASKTSPTAFNEFIQCERHHIDKTMKKCPLIKVADKMSLKDFCKKLQEYTECYIGVPFECSVKASDLWLKINNSIQQSFNFLLQISSQHLRLPPECQESMATTLPNGIQTTHSPPESTPKLIGGSMPMLLQPPKPLSPPTIDTDIIFTSTLSTVYQISDSSESSVSDDYSYFQQTDDYKYFGKDRIKTTKMPLTIPTNLPKLDDDESFENNGLDYWIDLEEDEEEFNEERRTNSVTKQMKTEEQNERASIRRTTSAWKPQSSITISTIKVSADSLNSGNICSYLPLLAFMGFIYI</sequence>
<reference evidence="2" key="1">
    <citation type="submission" date="2022-11" db="UniProtKB">
        <authorList>
            <consortium name="WormBaseParasite"/>
        </authorList>
    </citation>
    <scope>IDENTIFICATION</scope>
</reference>
<evidence type="ECO:0000313" key="2">
    <source>
        <dbReference type="WBParaSite" id="PS1159_v2.g5183.t2"/>
    </source>
</evidence>
<accession>A0AC35GHM2</accession>
<protein>
    <submittedName>
        <fullName evidence="2">Chondroitin proteoglycan 4 domain-containing protein</fullName>
    </submittedName>
</protein>
<dbReference type="WBParaSite" id="PS1159_v2.g5183.t2">
    <property type="protein sequence ID" value="PS1159_v2.g5183.t2"/>
    <property type="gene ID" value="PS1159_v2.g5183"/>
</dbReference>